<keyword evidence="1" id="KW-0472">Membrane</keyword>
<dbReference type="PANTHER" id="PTHR33371:SF16">
    <property type="entry name" value="MCE-FAMILY PROTEIN MCE3F"/>
    <property type="match status" value="1"/>
</dbReference>
<evidence type="ECO:0000313" key="3">
    <source>
        <dbReference type="EMBL" id="CAE06727.1"/>
    </source>
</evidence>
<evidence type="ECO:0000313" key="4">
    <source>
        <dbReference type="Proteomes" id="UP000001422"/>
    </source>
</evidence>
<reference evidence="3 4" key="1">
    <citation type="journal article" date="2003" name="Nature">
        <title>The genome of a motile marine Synechococcus.</title>
        <authorList>
            <person name="Palenik B."/>
            <person name="Brahamsha B."/>
            <person name="Larimer F."/>
            <person name="Land M."/>
            <person name="Hauser L."/>
            <person name="Chain P."/>
            <person name="Lamerdin J."/>
            <person name="Regala W."/>
            <person name="Allen E.A."/>
            <person name="McCarren J."/>
            <person name="Paulsen I."/>
            <person name="Dufresne A."/>
            <person name="Partensky F."/>
            <person name="Webb E."/>
            <person name="Waterbury J."/>
        </authorList>
    </citation>
    <scope>NUCLEOTIDE SEQUENCE [LARGE SCALE GENOMIC DNA]</scope>
    <source>
        <strain evidence="3 4">WH8102</strain>
    </source>
</reference>
<keyword evidence="1" id="KW-0812">Transmembrane</keyword>
<proteinExistence type="predicted"/>
<organism evidence="3 4">
    <name type="scientific">Parasynechococcus marenigrum (strain WH8102)</name>
    <dbReference type="NCBI Taxonomy" id="84588"/>
    <lineage>
        <taxon>Bacteria</taxon>
        <taxon>Bacillati</taxon>
        <taxon>Cyanobacteriota</taxon>
        <taxon>Cyanophyceae</taxon>
        <taxon>Synechococcales</taxon>
        <taxon>Prochlorococcaceae</taxon>
        <taxon>Parasynechococcus</taxon>
        <taxon>Parasynechococcus marenigrum</taxon>
    </lineage>
</organism>
<sequence>MRRSVRDALVGFTVIGGIVGFAATAMWMRGIRLGSGHWTVTASFSDAGGLAERSPVTYRGILVGSVRSVRVTPEAVVAELEIDKGDLRLALPVTATVASGSLLGGDAQVALVSRGTPLPESAPLPQAGSCETSRQLCDGAAIQGQEAPSLTTVTESLQLLLSQAKDAQLVPNLAKSTKQFEQTAIDASKFLTNADATSREIDALVEQLRVEIARAQPMIENLNAATANAVQASVHVNNIVTALDNPKTLNELRQTAANAAELTAKIDSVGGDVANLTADPAFMAGLRNVTIGLGELFAEVYPAETSE</sequence>
<dbReference type="InterPro" id="IPR052336">
    <property type="entry name" value="MlaD_Phospholipid_Transporter"/>
</dbReference>
<dbReference type="GO" id="GO:0005576">
    <property type="term" value="C:extracellular region"/>
    <property type="evidence" value="ECO:0007669"/>
    <property type="project" value="TreeGrafter"/>
</dbReference>
<protein>
    <submittedName>
        <fullName evidence="3">Possible ABC transporter</fullName>
    </submittedName>
</protein>
<keyword evidence="1" id="KW-1133">Transmembrane helix</keyword>
<dbReference type="Pfam" id="PF02470">
    <property type="entry name" value="MlaD"/>
    <property type="match status" value="1"/>
</dbReference>
<dbReference type="RefSeq" id="WP_011127088.1">
    <property type="nucleotide sequence ID" value="NC_005070.1"/>
</dbReference>
<dbReference type="KEGG" id="syw:SYNW0212"/>
<evidence type="ECO:0000259" key="2">
    <source>
        <dbReference type="Pfam" id="PF02470"/>
    </source>
</evidence>
<dbReference type="HOGENOM" id="CLU_946378_0_0_3"/>
<dbReference type="STRING" id="84588.SYNW0212"/>
<feature type="transmembrane region" description="Helical" evidence="1">
    <location>
        <begin position="7"/>
        <end position="28"/>
    </location>
</feature>
<feature type="domain" description="Mce/MlaD" evidence="2">
    <location>
        <begin position="37"/>
        <end position="112"/>
    </location>
</feature>
<dbReference type="AlphaFoldDB" id="Q7U9P1"/>
<accession>Q7U9P1</accession>
<name>Q7U9P1_PARMW</name>
<dbReference type="Proteomes" id="UP000001422">
    <property type="component" value="Chromosome"/>
</dbReference>
<dbReference type="eggNOG" id="COG1463">
    <property type="taxonomic scope" value="Bacteria"/>
</dbReference>
<dbReference type="PANTHER" id="PTHR33371">
    <property type="entry name" value="INTERMEMBRANE PHOSPHOLIPID TRANSPORT SYSTEM BINDING PROTEIN MLAD-RELATED"/>
    <property type="match status" value="1"/>
</dbReference>
<evidence type="ECO:0000256" key="1">
    <source>
        <dbReference type="SAM" id="Phobius"/>
    </source>
</evidence>
<dbReference type="InterPro" id="IPR003399">
    <property type="entry name" value="Mce/MlaD"/>
</dbReference>
<dbReference type="EMBL" id="BX569689">
    <property type="protein sequence ID" value="CAE06727.1"/>
    <property type="molecule type" value="Genomic_DNA"/>
</dbReference>
<gene>
    <name evidence="3" type="ordered locus">SYNW0212</name>
</gene>
<keyword evidence="4" id="KW-1185">Reference proteome</keyword>